<sequence length="73" mass="7749">MYAALQGSKIKALPLNLANCKQVPGFTDISSLLADVGIFRASLHTLVCFVAMFENPGASPQVVNRAVESGIEQ</sequence>
<gene>
    <name evidence="1" type="ORF">Ltuc_1773</name>
</gene>
<protein>
    <submittedName>
        <fullName evidence="1">Uncharacterized protein</fullName>
    </submittedName>
</protein>
<proteinExistence type="predicted"/>
<dbReference type="Proteomes" id="UP000054693">
    <property type="component" value="Unassembled WGS sequence"/>
</dbReference>
<dbReference type="EMBL" id="LNZA01000001">
    <property type="protein sequence ID" value="KTD73926.1"/>
    <property type="molecule type" value="Genomic_DNA"/>
</dbReference>
<organism evidence="1 2">
    <name type="scientific">Legionella tucsonensis</name>
    <dbReference type="NCBI Taxonomy" id="40335"/>
    <lineage>
        <taxon>Bacteria</taxon>
        <taxon>Pseudomonadati</taxon>
        <taxon>Pseudomonadota</taxon>
        <taxon>Gammaproteobacteria</taxon>
        <taxon>Legionellales</taxon>
        <taxon>Legionellaceae</taxon>
        <taxon>Legionella</taxon>
    </lineage>
</organism>
<evidence type="ECO:0000313" key="1">
    <source>
        <dbReference type="EMBL" id="KTD73926.1"/>
    </source>
</evidence>
<name>A0A0W0ZY07_9GAMM</name>
<keyword evidence="2" id="KW-1185">Reference proteome</keyword>
<comment type="caution">
    <text evidence="1">The sequence shown here is derived from an EMBL/GenBank/DDBJ whole genome shotgun (WGS) entry which is preliminary data.</text>
</comment>
<accession>A0A0W0ZY07</accession>
<reference evidence="1 2" key="1">
    <citation type="submission" date="2015-11" db="EMBL/GenBank/DDBJ databases">
        <title>Genomic analysis of 38 Legionella species identifies large and diverse effector repertoires.</title>
        <authorList>
            <person name="Burstein D."/>
            <person name="Amaro F."/>
            <person name="Zusman T."/>
            <person name="Lifshitz Z."/>
            <person name="Cohen O."/>
            <person name="Gilbert J.A."/>
            <person name="Pupko T."/>
            <person name="Shuman H.A."/>
            <person name="Segal G."/>
        </authorList>
    </citation>
    <scope>NUCLEOTIDE SEQUENCE [LARGE SCALE GENOMIC DNA]</scope>
    <source>
        <strain evidence="1 2">ATCC 49180</strain>
    </source>
</reference>
<dbReference type="AlphaFoldDB" id="A0A0W0ZY07"/>
<evidence type="ECO:0000313" key="2">
    <source>
        <dbReference type="Proteomes" id="UP000054693"/>
    </source>
</evidence>